<name>A0ABZ0PLX6_9PROT</name>
<organism evidence="6 7">
    <name type="scientific">Sediminicoccus rosea</name>
    <dbReference type="NCBI Taxonomy" id="1225128"/>
    <lineage>
        <taxon>Bacteria</taxon>
        <taxon>Pseudomonadati</taxon>
        <taxon>Pseudomonadota</taxon>
        <taxon>Alphaproteobacteria</taxon>
        <taxon>Acetobacterales</taxon>
        <taxon>Roseomonadaceae</taxon>
        <taxon>Sediminicoccus</taxon>
    </lineage>
</organism>
<dbReference type="PANTHER" id="PTHR11360">
    <property type="entry name" value="MONOCARBOXYLATE TRANSPORTER"/>
    <property type="match status" value="1"/>
</dbReference>
<feature type="domain" description="Major facilitator superfamily (MFS) profile" evidence="5">
    <location>
        <begin position="13"/>
        <end position="400"/>
    </location>
</feature>
<evidence type="ECO:0000313" key="7">
    <source>
        <dbReference type="Proteomes" id="UP001305521"/>
    </source>
</evidence>
<dbReference type="PANTHER" id="PTHR11360:SF284">
    <property type="entry name" value="EG:103B4.3 PROTEIN-RELATED"/>
    <property type="match status" value="1"/>
</dbReference>
<feature type="transmembrane region" description="Helical" evidence="4">
    <location>
        <begin position="313"/>
        <end position="334"/>
    </location>
</feature>
<feature type="transmembrane region" description="Helical" evidence="4">
    <location>
        <begin position="255"/>
        <end position="278"/>
    </location>
</feature>
<keyword evidence="1 4" id="KW-0812">Transmembrane</keyword>
<feature type="transmembrane region" description="Helical" evidence="4">
    <location>
        <begin position="50"/>
        <end position="70"/>
    </location>
</feature>
<dbReference type="InterPro" id="IPR020846">
    <property type="entry name" value="MFS_dom"/>
</dbReference>
<dbReference type="InterPro" id="IPR050327">
    <property type="entry name" value="Proton-linked_MCT"/>
</dbReference>
<evidence type="ECO:0000256" key="4">
    <source>
        <dbReference type="SAM" id="Phobius"/>
    </source>
</evidence>
<dbReference type="Proteomes" id="UP001305521">
    <property type="component" value="Chromosome"/>
</dbReference>
<gene>
    <name evidence="6" type="ORF">R9Z33_07120</name>
</gene>
<keyword evidence="7" id="KW-1185">Reference proteome</keyword>
<feature type="transmembrane region" description="Helical" evidence="4">
    <location>
        <begin position="168"/>
        <end position="188"/>
    </location>
</feature>
<reference evidence="6 7" key="1">
    <citation type="submission" date="2023-11" db="EMBL/GenBank/DDBJ databases">
        <title>Arctic aerobic anoxygenic photoheterotroph Sediminicoccus rosea KRV36 adapts its photosynthesis to long days of polar summer.</title>
        <authorList>
            <person name="Tomasch J."/>
            <person name="Kopejtka K."/>
            <person name="Bily T."/>
            <person name="Gardiner A.T."/>
            <person name="Gardian Z."/>
            <person name="Shivaramu S."/>
            <person name="Koblizek M."/>
            <person name="Engelhardt F."/>
            <person name="Kaftan D."/>
        </authorList>
    </citation>
    <scope>NUCLEOTIDE SEQUENCE [LARGE SCALE GENOMIC DNA]</scope>
    <source>
        <strain evidence="6 7">R-30</strain>
    </source>
</reference>
<feature type="transmembrane region" description="Helical" evidence="4">
    <location>
        <begin position="290"/>
        <end position="307"/>
    </location>
</feature>
<dbReference type="EMBL" id="CP137852">
    <property type="protein sequence ID" value="WPB86642.1"/>
    <property type="molecule type" value="Genomic_DNA"/>
</dbReference>
<feature type="transmembrane region" description="Helical" evidence="4">
    <location>
        <begin position="106"/>
        <end position="130"/>
    </location>
</feature>
<dbReference type="InterPro" id="IPR036259">
    <property type="entry name" value="MFS_trans_sf"/>
</dbReference>
<evidence type="ECO:0000259" key="5">
    <source>
        <dbReference type="PROSITE" id="PS50850"/>
    </source>
</evidence>
<feature type="transmembrane region" description="Helical" evidence="4">
    <location>
        <begin position="377"/>
        <end position="396"/>
    </location>
</feature>
<keyword evidence="3 4" id="KW-0472">Membrane</keyword>
<protein>
    <submittedName>
        <fullName evidence="6">MFS transporter</fullName>
    </submittedName>
</protein>
<dbReference type="Gene3D" id="1.20.1250.20">
    <property type="entry name" value="MFS general substrate transporter like domains"/>
    <property type="match status" value="1"/>
</dbReference>
<evidence type="ECO:0000256" key="1">
    <source>
        <dbReference type="ARBA" id="ARBA00022692"/>
    </source>
</evidence>
<feature type="transmembrane region" description="Helical" evidence="4">
    <location>
        <begin position="142"/>
        <end position="162"/>
    </location>
</feature>
<evidence type="ECO:0000256" key="3">
    <source>
        <dbReference type="ARBA" id="ARBA00023136"/>
    </source>
</evidence>
<evidence type="ECO:0000256" key="2">
    <source>
        <dbReference type="ARBA" id="ARBA00022989"/>
    </source>
</evidence>
<evidence type="ECO:0000313" key="6">
    <source>
        <dbReference type="EMBL" id="WPB86642.1"/>
    </source>
</evidence>
<dbReference type="RefSeq" id="WP_318650611.1">
    <property type="nucleotide sequence ID" value="NZ_CP137852.1"/>
</dbReference>
<feature type="transmembrane region" description="Helical" evidence="4">
    <location>
        <begin position="82"/>
        <end position="100"/>
    </location>
</feature>
<proteinExistence type="predicted"/>
<sequence>MSQDAVHSAKRILWVAIIAAAATSSLAMGIRQTFGLLLLPLAAENGIAPWAFGLAVALHNLTWGLGQPVSGAMADKHGSGRVMAMGGVFYLIGCGLPALFPSNATVMIGIGVFSGFGVACAGTGLALAAIGRLAPPEKRGEYIGIASAGGSLGQAAMVPLTFSAIGGFGAAGALIMLAASAVLIIPLARNIEWRPAPRSGPPAAGLSGLPALARRSLADRDFALLTGGFFACGFQLAFLTTHLPSHIALCGQPAALGMVAMTMIGLFNIPGSWFCGWLSSRIKPETGLGWIYLVRTLAIAGFAVAAPSEWGTILFAAVMGFVWLGTVPLTSAAIARRFGVGDLGALYGVCFFSHQIGGFLGAGSGAVLMAWTGSYAAFWPVMIVVGLTASVLNWMAKAPGARGTLATAG</sequence>
<dbReference type="SUPFAM" id="SSF103473">
    <property type="entry name" value="MFS general substrate transporter"/>
    <property type="match status" value="1"/>
</dbReference>
<feature type="transmembrane region" description="Helical" evidence="4">
    <location>
        <begin position="12"/>
        <end position="30"/>
    </location>
</feature>
<feature type="transmembrane region" description="Helical" evidence="4">
    <location>
        <begin position="222"/>
        <end position="243"/>
    </location>
</feature>
<dbReference type="InterPro" id="IPR011701">
    <property type="entry name" value="MFS"/>
</dbReference>
<keyword evidence="2 4" id="KW-1133">Transmembrane helix</keyword>
<dbReference type="CDD" id="cd17355">
    <property type="entry name" value="MFS_YcxA_like"/>
    <property type="match status" value="1"/>
</dbReference>
<dbReference type="PROSITE" id="PS50850">
    <property type="entry name" value="MFS"/>
    <property type="match status" value="1"/>
</dbReference>
<accession>A0ABZ0PLX6</accession>
<feature type="transmembrane region" description="Helical" evidence="4">
    <location>
        <begin position="346"/>
        <end position="371"/>
    </location>
</feature>
<dbReference type="Pfam" id="PF07690">
    <property type="entry name" value="MFS_1"/>
    <property type="match status" value="1"/>
</dbReference>